<dbReference type="Gene3D" id="3.40.50.300">
    <property type="entry name" value="P-loop containing nucleotide triphosphate hydrolases"/>
    <property type="match status" value="1"/>
</dbReference>
<dbReference type="VEuPathDB" id="HostDB:GeneID_118655620"/>
<sequence>MEAGEDARAARGEGPRPLALCVLCGLPAAGKSTLARALAHRLRRERRWAVGVVAYDDVMPDAFLSEADALPLPSRWKSLRQELLKDLECFLRAVLHGDPLSAPPGGTEALWEALVTCLRGQALLPPAAEGPSHCLPTPAASGPLLLILDDNFYYRSMRYEVYQLARKYSLGFCQLFLDCPLETCVQRNGQRPGALPAETIRLMGAKMEEPNPEKNAWEHNSLTVRSPASSAAASPELICLLLAALENPVNCVEDNAEQKETDRIICSTNTLHQADQTLRRIVSETMKEAKGMWVVLFCEHAWYRYPPGKCKSNTAGRPQPRDTEPAGSVLLRVARREPRGCRRNGWAVLPGDPAVPLFLKLTYLY</sequence>
<name>A0A7J7QW73_MYOMY</name>
<dbReference type="InterPro" id="IPR052648">
    <property type="entry name" value="Ser-tRNA(Sec)_kinase"/>
</dbReference>
<accession>A0A7J7QW73</accession>
<organism evidence="3 4">
    <name type="scientific">Myotis myotis</name>
    <name type="common">Greater mouse-eared bat</name>
    <name type="synonym">Vespertilio myotis</name>
    <dbReference type="NCBI Taxonomy" id="51298"/>
    <lineage>
        <taxon>Eukaryota</taxon>
        <taxon>Metazoa</taxon>
        <taxon>Chordata</taxon>
        <taxon>Craniata</taxon>
        <taxon>Vertebrata</taxon>
        <taxon>Euteleostomi</taxon>
        <taxon>Mammalia</taxon>
        <taxon>Eutheria</taxon>
        <taxon>Laurasiatheria</taxon>
        <taxon>Chiroptera</taxon>
        <taxon>Yangochiroptera</taxon>
        <taxon>Vespertilionidae</taxon>
        <taxon>Myotis</taxon>
    </lineage>
</organism>
<dbReference type="Pfam" id="PF08433">
    <property type="entry name" value="KTI12"/>
    <property type="match status" value="1"/>
</dbReference>
<dbReference type="SUPFAM" id="SSF52540">
    <property type="entry name" value="P-loop containing nucleoside triphosphate hydrolases"/>
    <property type="match status" value="1"/>
</dbReference>
<evidence type="ECO:0000313" key="3">
    <source>
        <dbReference type="EMBL" id="KAF6268043.1"/>
    </source>
</evidence>
<protein>
    <submittedName>
        <fullName evidence="3">Phosphoseryl-tRNA kinase</fullName>
    </submittedName>
</protein>
<comment type="caution">
    <text evidence="3">The sequence shown here is derived from an EMBL/GenBank/DDBJ whole genome shotgun (WGS) entry which is preliminary data.</text>
</comment>
<keyword evidence="2" id="KW-0067">ATP-binding</keyword>
<dbReference type="GO" id="GO:0016301">
    <property type="term" value="F:kinase activity"/>
    <property type="evidence" value="ECO:0007669"/>
    <property type="project" value="UniProtKB-KW"/>
</dbReference>
<reference evidence="3 4" key="1">
    <citation type="journal article" date="2020" name="Nature">
        <title>Six reference-quality genomes reveal evolution of bat adaptations.</title>
        <authorList>
            <person name="Jebb D."/>
            <person name="Huang Z."/>
            <person name="Pippel M."/>
            <person name="Hughes G.M."/>
            <person name="Lavrichenko K."/>
            <person name="Devanna P."/>
            <person name="Winkler S."/>
            <person name="Jermiin L.S."/>
            <person name="Skirmuntt E.C."/>
            <person name="Katzourakis A."/>
            <person name="Burkitt-Gray L."/>
            <person name="Ray D.A."/>
            <person name="Sullivan K.A.M."/>
            <person name="Roscito J.G."/>
            <person name="Kirilenko B.M."/>
            <person name="Davalos L.M."/>
            <person name="Corthals A.P."/>
            <person name="Power M.L."/>
            <person name="Jones G."/>
            <person name="Ransome R.D."/>
            <person name="Dechmann D.K.N."/>
            <person name="Locatelli A.G."/>
            <person name="Puechmaille S.J."/>
            <person name="Fedrigo O."/>
            <person name="Jarvis E.D."/>
            <person name="Hiller M."/>
            <person name="Vernes S.C."/>
            <person name="Myers E.W."/>
            <person name="Teeling E.C."/>
        </authorList>
    </citation>
    <scope>NUCLEOTIDE SEQUENCE [LARGE SCALE GENOMIC DNA]</scope>
    <source>
        <strain evidence="3">MMyoMyo1</strain>
        <tissue evidence="3">Flight muscle</tissue>
    </source>
</reference>
<dbReference type="AlphaFoldDB" id="A0A7J7QW73"/>
<proteinExistence type="predicted"/>
<dbReference type="InterPro" id="IPR027417">
    <property type="entry name" value="P-loop_NTPase"/>
</dbReference>
<dbReference type="GO" id="GO:0000049">
    <property type="term" value="F:tRNA binding"/>
    <property type="evidence" value="ECO:0007669"/>
    <property type="project" value="TreeGrafter"/>
</dbReference>
<keyword evidence="4" id="KW-1185">Reference proteome</keyword>
<evidence type="ECO:0000256" key="1">
    <source>
        <dbReference type="ARBA" id="ARBA00022741"/>
    </source>
</evidence>
<keyword evidence="3" id="KW-0808">Transferase</keyword>
<keyword evidence="1" id="KW-0547">Nucleotide-binding</keyword>
<evidence type="ECO:0000256" key="2">
    <source>
        <dbReference type="ARBA" id="ARBA00022840"/>
    </source>
</evidence>
<dbReference type="EMBL" id="JABWUV010000049">
    <property type="protein sequence ID" value="KAF6268043.1"/>
    <property type="molecule type" value="Genomic_DNA"/>
</dbReference>
<dbReference type="PANTHER" id="PTHR20873">
    <property type="entry name" value="L-SERYL-TRNA(SEC) KINASE"/>
    <property type="match status" value="1"/>
</dbReference>
<dbReference type="GO" id="GO:0005524">
    <property type="term" value="F:ATP binding"/>
    <property type="evidence" value="ECO:0007669"/>
    <property type="project" value="UniProtKB-KW"/>
</dbReference>
<dbReference type="InterPro" id="IPR013641">
    <property type="entry name" value="KTI12/PSTK"/>
</dbReference>
<evidence type="ECO:0000313" key="4">
    <source>
        <dbReference type="Proteomes" id="UP000527355"/>
    </source>
</evidence>
<keyword evidence="3" id="KW-0418">Kinase</keyword>
<gene>
    <name evidence="3" type="ORF">mMyoMyo1_015973</name>
</gene>
<dbReference type="NCBIfam" id="TIGR03575">
    <property type="entry name" value="selen_PSTK_euk"/>
    <property type="match status" value="1"/>
</dbReference>
<dbReference type="InterPro" id="IPR020028">
    <property type="entry name" value="L-seryl-tRNA_Sec_kinase_euk"/>
</dbReference>
<dbReference type="PANTHER" id="PTHR20873:SF0">
    <property type="entry name" value="L-SERYL-TRNA(SEC) KINASE"/>
    <property type="match status" value="1"/>
</dbReference>
<dbReference type="Proteomes" id="UP000527355">
    <property type="component" value="Unassembled WGS sequence"/>
</dbReference>